<dbReference type="PANTHER" id="PTHR33993">
    <property type="entry name" value="GLYOXALASE-RELATED"/>
    <property type="match status" value="1"/>
</dbReference>
<evidence type="ECO:0000313" key="3">
    <source>
        <dbReference type="Proteomes" id="UP000663090"/>
    </source>
</evidence>
<evidence type="ECO:0000313" key="2">
    <source>
        <dbReference type="EMBL" id="QSQ11277.1"/>
    </source>
</evidence>
<dbReference type="InterPro" id="IPR052164">
    <property type="entry name" value="Anthracycline_SecMetBiosynth"/>
</dbReference>
<dbReference type="PANTHER" id="PTHR33993:SF2">
    <property type="entry name" value="VOC DOMAIN-CONTAINING PROTEIN"/>
    <property type="match status" value="1"/>
</dbReference>
<keyword evidence="3" id="KW-1185">Reference proteome</keyword>
<gene>
    <name evidence="2" type="ORF">JY572_22970</name>
</gene>
<sequence>MAHRVNWFEIPVVDLARATRFYESVLSTTLKVEDFHGTRIAVFTRKQEGDVTGALVQAPHAKPSLEGSRVFLDAGADLDGALGRVVKSGGKVLVEKTSIGPMGSFAVFQDTEGNAVALHAHASPR</sequence>
<dbReference type="RefSeq" id="WP_206713034.1">
    <property type="nucleotide sequence ID" value="NZ_CP071091.1"/>
</dbReference>
<proteinExistence type="predicted"/>
<protein>
    <submittedName>
        <fullName evidence="2">VOC family protein</fullName>
    </submittedName>
</protein>
<dbReference type="Proteomes" id="UP000663090">
    <property type="component" value="Chromosome"/>
</dbReference>
<organism evidence="2 3">
    <name type="scientific">Myxococcus landrumensis</name>
    <dbReference type="NCBI Taxonomy" id="2813577"/>
    <lineage>
        <taxon>Bacteria</taxon>
        <taxon>Pseudomonadati</taxon>
        <taxon>Myxococcota</taxon>
        <taxon>Myxococcia</taxon>
        <taxon>Myxococcales</taxon>
        <taxon>Cystobacterineae</taxon>
        <taxon>Myxococcaceae</taxon>
        <taxon>Myxococcus</taxon>
    </lineage>
</organism>
<name>A0ABX7MXW7_9BACT</name>
<accession>A0ABX7MXW7</accession>
<dbReference type="SUPFAM" id="SSF54593">
    <property type="entry name" value="Glyoxalase/Bleomycin resistance protein/Dihydroxybiphenyl dioxygenase"/>
    <property type="match status" value="1"/>
</dbReference>
<evidence type="ECO:0000259" key="1">
    <source>
        <dbReference type="PROSITE" id="PS51819"/>
    </source>
</evidence>
<dbReference type="Pfam" id="PF00903">
    <property type="entry name" value="Glyoxalase"/>
    <property type="match status" value="1"/>
</dbReference>
<dbReference type="Gene3D" id="3.10.180.10">
    <property type="entry name" value="2,3-Dihydroxybiphenyl 1,2-Dioxygenase, domain 1"/>
    <property type="match status" value="1"/>
</dbReference>
<dbReference type="EMBL" id="CP071091">
    <property type="protein sequence ID" value="QSQ11277.1"/>
    <property type="molecule type" value="Genomic_DNA"/>
</dbReference>
<dbReference type="CDD" id="cd07247">
    <property type="entry name" value="SgaA_N_like"/>
    <property type="match status" value="1"/>
</dbReference>
<dbReference type="InterPro" id="IPR037523">
    <property type="entry name" value="VOC_core"/>
</dbReference>
<dbReference type="PROSITE" id="PS51819">
    <property type="entry name" value="VOC"/>
    <property type="match status" value="1"/>
</dbReference>
<reference evidence="2 3" key="1">
    <citation type="submission" date="2021-02" db="EMBL/GenBank/DDBJ databases">
        <title>De Novo genome assembly of isolated myxobacteria.</title>
        <authorList>
            <person name="Stevens D.C."/>
        </authorList>
    </citation>
    <scope>NUCLEOTIDE SEQUENCE [LARGE SCALE GENOMIC DNA]</scope>
    <source>
        <strain evidence="2 3">SCHIC003</strain>
    </source>
</reference>
<dbReference type="InterPro" id="IPR029068">
    <property type="entry name" value="Glyas_Bleomycin-R_OHBP_Dase"/>
</dbReference>
<feature type="domain" description="VOC" evidence="1">
    <location>
        <begin position="4"/>
        <end position="121"/>
    </location>
</feature>
<dbReference type="InterPro" id="IPR004360">
    <property type="entry name" value="Glyas_Fos-R_dOase_dom"/>
</dbReference>